<dbReference type="OrthoDB" id="67700at2759"/>
<keyword evidence="4" id="KW-1185">Reference proteome</keyword>
<evidence type="ECO:0000256" key="1">
    <source>
        <dbReference type="SAM" id="MobiDB-lite"/>
    </source>
</evidence>
<dbReference type="GO" id="GO:0001786">
    <property type="term" value="F:phosphatidylserine binding"/>
    <property type="evidence" value="ECO:0007669"/>
    <property type="project" value="TreeGrafter"/>
</dbReference>
<dbReference type="SUPFAM" id="SSF49562">
    <property type="entry name" value="C2 domain (Calcium/lipid-binding domain, CaLB)"/>
    <property type="match status" value="2"/>
</dbReference>
<dbReference type="PANTHER" id="PTHR10024">
    <property type="entry name" value="SYNAPTOTAGMIN"/>
    <property type="match status" value="1"/>
</dbReference>
<sequence>MSAPMWFAHRLNDWSKLAKERVKRATGDSMEQDSTPNLSDSKTSTSSDDGSMQRESQKSANSSFEECNVKTNSPQSSAVLQHQSKSFPPRHLQRTSSISSESSLENLHQQRGSSPQIRFSGLSTGDGHDSRFLHSRSPSPMRDLRAISLDARSMSPSDYANLKSSSPSQANLFFGATSNLLQSSSSSKINRPPLLLPPRSDACTSNPAPPSPLGALQLDLYTRQAGPIVINAPENSTCIGKLHLRVNYDSKCSDLQIHLIEAHNLSPFEEGGFREVYVRLELKPEIDQRKRETNIFRFDTNPYFNQHFKFPVSRDQLSEKELILHVLDADKCSSDISGELKVSIVDIDLTKSNEIWGDIIRVKRHHLDRPELLISLNFLPGAERLTVVIMKAKNLEFDEIYVKFYLIQNGKRIKKKKTNFSKKSFTDHTWNEAFTFNLPSSSFNNSGLELYVLENGSDESNAIGSCGIGLDESIGKDDTIGRDHWLDMIHNPRKPMFCWHPIVQS</sequence>
<dbReference type="CDD" id="cd00276">
    <property type="entry name" value="C2B_Synaptotagmin"/>
    <property type="match status" value="1"/>
</dbReference>
<dbReference type="GO" id="GO:0005509">
    <property type="term" value="F:calcium ion binding"/>
    <property type="evidence" value="ECO:0007669"/>
    <property type="project" value="TreeGrafter"/>
</dbReference>
<dbReference type="InterPro" id="IPR035892">
    <property type="entry name" value="C2_domain_sf"/>
</dbReference>
<dbReference type="PROSITE" id="PS50004">
    <property type="entry name" value="C2"/>
    <property type="match status" value="2"/>
</dbReference>
<dbReference type="SMART" id="SM00239">
    <property type="entry name" value="C2"/>
    <property type="match status" value="2"/>
</dbReference>
<name>A0A1J1IPE2_9DIPT</name>
<reference evidence="3 4" key="1">
    <citation type="submission" date="2015-04" db="EMBL/GenBank/DDBJ databases">
        <authorList>
            <person name="Syromyatnikov M.Y."/>
            <person name="Popov V.N."/>
        </authorList>
    </citation>
    <scope>NUCLEOTIDE SEQUENCE [LARGE SCALE GENOMIC DNA]</scope>
</reference>
<feature type="compositionally biased region" description="Low complexity" evidence="1">
    <location>
        <begin position="39"/>
        <end position="50"/>
    </location>
</feature>
<dbReference type="InterPro" id="IPR000008">
    <property type="entry name" value="C2_dom"/>
</dbReference>
<dbReference type="GO" id="GO:0005886">
    <property type="term" value="C:plasma membrane"/>
    <property type="evidence" value="ECO:0007669"/>
    <property type="project" value="TreeGrafter"/>
</dbReference>
<dbReference type="FunFam" id="2.60.40.150:FF:000179">
    <property type="entry name" value="synaptotagmin-5 isoform X2"/>
    <property type="match status" value="1"/>
</dbReference>
<dbReference type="GO" id="GO:0017156">
    <property type="term" value="P:calcium-ion regulated exocytosis"/>
    <property type="evidence" value="ECO:0007669"/>
    <property type="project" value="TreeGrafter"/>
</dbReference>
<evidence type="ECO:0000313" key="4">
    <source>
        <dbReference type="Proteomes" id="UP000183832"/>
    </source>
</evidence>
<dbReference type="AlphaFoldDB" id="A0A1J1IPE2"/>
<dbReference type="EMBL" id="CVRI01000054">
    <property type="protein sequence ID" value="CRL00361.1"/>
    <property type="molecule type" value="Genomic_DNA"/>
</dbReference>
<protein>
    <submittedName>
        <fullName evidence="3">CLUMA_CG013632, isoform A</fullName>
    </submittedName>
</protein>
<accession>A0A1J1IPE2</accession>
<feature type="compositionally biased region" description="Polar residues" evidence="1">
    <location>
        <begin position="104"/>
        <end position="123"/>
    </location>
</feature>
<feature type="domain" description="C2" evidence="2">
    <location>
        <begin position="238"/>
        <end position="357"/>
    </location>
</feature>
<dbReference type="GO" id="GO:0030276">
    <property type="term" value="F:clathrin binding"/>
    <property type="evidence" value="ECO:0007669"/>
    <property type="project" value="TreeGrafter"/>
</dbReference>
<feature type="region of interest" description="Disordered" evidence="1">
    <location>
        <begin position="21"/>
        <end position="141"/>
    </location>
</feature>
<organism evidence="3 4">
    <name type="scientific">Clunio marinus</name>
    <dbReference type="NCBI Taxonomy" id="568069"/>
    <lineage>
        <taxon>Eukaryota</taxon>
        <taxon>Metazoa</taxon>
        <taxon>Ecdysozoa</taxon>
        <taxon>Arthropoda</taxon>
        <taxon>Hexapoda</taxon>
        <taxon>Insecta</taxon>
        <taxon>Pterygota</taxon>
        <taxon>Neoptera</taxon>
        <taxon>Endopterygota</taxon>
        <taxon>Diptera</taxon>
        <taxon>Nematocera</taxon>
        <taxon>Chironomoidea</taxon>
        <taxon>Chironomidae</taxon>
        <taxon>Clunio</taxon>
    </lineage>
</organism>
<evidence type="ECO:0000313" key="3">
    <source>
        <dbReference type="EMBL" id="CRL00361.1"/>
    </source>
</evidence>
<dbReference type="GO" id="GO:0000149">
    <property type="term" value="F:SNARE binding"/>
    <property type="evidence" value="ECO:0007669"/>
    <property type="project" value="TreeGrafter"/>
</dbReference>
<dbReference type="Proteomes" id="UP000183832">
    <property type="component" value="Unassembled WGS sequence"/>
</dbReference>
<gene>
    <name evidence="3" type="primary">similar to Synaptotagmin-1</name>
    <name evidence="3" type="ORF">CLUMA_CG013632</name>
</gene>
<feature type="compositionally biased region" description="Polar residues" evidence="1">
    <location>
        <begin position="58"/>
        <end position="86"/>
    </location>
</feature>
<feature type="domain" description="C2" evidence="2">
    <location>
        <begin position="368"/>
        <end position="486"/>
    </location>
</feature>
<dbReference type="PANTHER" id="PTHR10024:SF378">
    <property type="entry name" value="SYNAPTOTAGMIN BETA, ISOFORM D"/>
    <property type="match status" value="1"/>
</dbReference>
<dbReference type="STRING" id="568069.A0A1J1IPE2"/>
<dbReference type="Pfam" id="PF00168">
    <property type="entry name" value="C2"/>
    <property type="match status" value="2"/>
</dbReference>
<dbReference type="Gene3D" id="2.60.40.150">
    <property type="entry name" value="C2 domain"/>
    <property type="match status" value="2"/>
</dbReference>
<evidence type="ECO:0000259" key="2">
    <source>
        <dbReference type="PROSITE" id="PS50004"/>
    </source>
</evidence>
<dbReference type="GO" id="GO:0005544">
    <property type="term" value="F:calcium-dependent phospholipid binding"/>
    <property type="evidence" value="ECO:0007669"/>
    <property type="project" value="TreeGrafter"/>
</dbReference>
<proteinExistence type="predicted"/>
<dbReference type="GO" id="GO:0070382">
    <property type="term" value="C:exocytic vesicle"/>
    <property type="evidence" value="ECO:0007669"/>
    <property type="project" value="TreeGrafter"/>
</dbReference>